<dbReference type="Proteomes" id="UP000242231">
    <property type="component" value="Unassembled WGS sequence"/>
</dbReference>
<name>A0A2P5TK63_9GAMM</name>
<dbReference type="EMBL" id="MPZM01000031">
    <property type="protein sequence ID" value="PPL15480.1"/>
    <property type="molecule type" value="Genomic_DNA"/>
</dbReference>
<evidence type="ECO:0000313" key="1">
    <source>
        <dbReference type="EMBL" id="PPL15480.1"/>
    </source>
</evidence>
<comment type="caution">
    <text evidence="1">The sequence shown here is derived from an EMBL/GenBank/DDBJ whole genome shotgun (WGS) entry which is preliminary data.</text>
</comment>
<accession>A0A2P5TK63</accession>
<sequence length="107" mass="12427">MDHIHFYIDQSTYKAFEAVSYELHISALIDDVTIHAELQLSAHLNDIIEGKFIHFERSCDYSYDRISIFDKSGLCIEIDDFDSIYRLNGKDLDLEENQEMDISSKAS</sequence>
<dbReference type="RefSeq" id="WP_104487071.1">
    <property type="nucleotide sequence ID" value="NZ_BMYB01000002.1"/>
</dbReference>
<gene>
    <name evidence="1" type="ORF">UN63_12445</name>
</gene>
<organism evidence="1 2">
    <name type="scientific">Oceanisphaera arctica</name>
    <dbReference type="NCBI Taxonomy" id="641510"/>
    <lineage>
        <taxon>Bacteria</taxon>
        <taxon>Pseudomonadati</taxon>
        <taxon>Pseudomonadota</taxon>
        <taxon>Gammaproteobacteria</taxon>
        <taxon>Aeromonadales</taxon>
        <taxon>Aeromonadaceae</taxon>
        <taxon>Oceanisphaera</taxon>
    </lineage>
</organism>
<keyword evidence="2" id="KW-1185">Reference proteome</keyword>
<reference evidence="2" key="1">
    <citation type="submission" date="2016-11" db="EMBL/GenBank/DDBJ databases">
        <authorList>
            <person name="Sisinthy S."/>
            <person name="Ara S."/>
            <person name="Gundlapally S.R."/>
        </authorList>
    </citation>
    <scope>NUCLEOTIDE SEQUENCE [LARGE SCALE GENOMIC DNA]</scope>
    <source>
        <strain evidence="2">V1-41</strain>
    </source>
</reference>
<proteinExistence type="predicted"/>
<protein>
    <submittedName>
        <fullName evidence="1">Uncharacterized protein</fullName>
    </submittedName>
</protein>
<dbReference type="AlphaFoldDB" id="A0A2P5TK63"/>
<evidence type="ECO:0000313" key="2">
    <source>
        <dbReference type="Proteomes" id="UP000242231"/>
    </source>
</evidence>